<feature type="signal peptide" evidence="1">
    <location>
        <begin position="1"/>
        <end position="20"/>
    </location>
</feature>
<dbReference type="EMBL" id="CP040710">
    <property type="protein sequence ID" value="QCW99179.1"/>
    <property type="molecule type" value="Genomic_DNA"/>
</dbReference>
<gene>
    <name evidence="2" type="ORF">FGM00_03255</name>
</gene>
<proteinExistence type="predicted"/>
<accession>A0A5B7SQG2</accession>
<feature type="chain" id="PRO_5022698602" evidence="1">
    <location>
        <begin position="21"/>
        <end position="140"/>
    </location>
</feature>
<evidence type="ECO:0000313" key="3">
    <source>
        <dbReference type="Proteomes" id="UP000310017"/>
    </source>
</evidence>
<dbReference type="RefSeq" id="WP_138851532.1">
    <property type="nucleotide sequence ID" value="NZ_CP040710.1"/>
</dbReference>
<evidence type="ECO:0000313" key="2">
    <source>
        <dbReference type="EMBL" id="QCW99179.1"/>
    </source>
</evidence>
<reference evidence="2 3" key="1">
    <citation type="submission" date="2019-05" db="EMBL/GenBank/DDBJ databases">
        <title>Genome sequencing of F202Z8.</title>
        <authorList>
            <person name="Kwon Y.M."/>
        </authorList>
    </citation>
    <scope>NUCLEOTIDE SEQUENCE [LARGE SCALE GENOMIC DNA]</scope>
    <source>
        <strain evidence="2 3">F202Z8</strain>
    </source>
</reference>
<dbReference type="OrthoDB" id="5684986at2"/>
<dbReference type="AlphaFoldDB" id="A0A5B7SQG2"/>
<sequence length="140" mass="16364">MNKLIAILCFTGMCLFSVNAQKDIFPNLIGTHQFGVQFIYDGYGTAEITEKDGVLYIKGEQYSDDKEEYLLMEGTITIIDSRNFNFKGRLKLFTEGCCGLLDRQVSYTFRKTGNRKYWRLKERNDLCDQYTCAYYLDIFE</sequence>
<organism evidence="2 3">
    <name type="scientific">Aggregatimonas sangjinii</name>
    <dbReference type="NCBI Taxonomy" id="2583587"/>
    <lineage>
        <taxon>Bacteria</taxon>
        <taxon>Pseudomonadati</taxon>
        <taxon>Bacteroidota</taxon>
        <taxon>Flavobacteriia</taxon>
        <taxon>Flavobacteriales</taxon>
        <taxon>Flavobacteriaceae</taxon>
        <taxon>Aggregatimonas</taxon>
    </lineage>
</organism>
<dbReference type="Proteomes" id="UP000310017">
    <property type="component" value="Chromosome"/>
</dbReference>
<evidence type="ECO:0000256" key="1">
    <source>
        <dbReference type="SAM" id="SignalP"/>
    </source>
</evidence>
<protein>
    <submittedName>
        <fullName evidence="2">Uncharacterized protein</fullName>
    </submittedName>
</protein>
<dbReference type="KEGG" id="asag:FGM00_03255"/>
<keyword evidence="1" id="KW-0732">Signal</keyword>
<keyword evidence="3" id="KW-1185">Reference proteome</keyword>
<name>A0A5B7SQG2_9FLAO</name>